<dbReference type="PRINTS" id="PR00786">
    <property type="entry name" value="NEPRILYSIN"/>
</dbReference>
<evidence type="ECO:0000256" key="3">
    <source>
        <dbReference type="ARBA" id="ARBA00007357"/>
    </source>
</evidence>
<dbReference type="Proteomes" id="UP001168821">
    <property type="component" value="Unassembled WGS sequence"/>
</dbReference>
<reference evidence="12" key="1">
    <citation type="journal article" date="2023" name="G3 (Bethesda)">
        <title>Whole genome assemblies of Zophobas morio and Tenebrio molitor.</title>
        <authorList>
            <person name="Kaur S."/>
            <person name="Stinson S.A."/>
            <person name="diCenzo G.C."/>
        </authorList>
    </citation>
    <scope>NUCLEOTIDE SEQUENCE</scope>
    <source>
        <strain evidence="12">QUZm001</strain>
    </source>
</reference>
<evidence type="ECO:0000259" key="10">
    <source>
        <dbReference type="Pfam" id="PF01431"/>
    </source>
</evidence>
<keyword evidence="13" id="KW-1185">Reference proteome</keyword>
<dbReference type="PROSITE" id="PS51885">
    <property type="entry name" value="NEPRILYSIN"/>
    <property type="match status" value="1"/>
</dbReference>
<keyword evidence="6" id="KW-0378">Hydrolase</keyword>
<dbReference type="Pfam" id="PF01431">
    <property type="entry name" value="Peptidase_M13"/>
    <property type="match status" value="2"/>
</dbReference>
<keyword evidence="9" id="KW-0472">Membrane</keyword>
<evidence type="ECO:0000256" key="9">
    <source>
        <dbReference type="SAM" id="Phobius"/>
    </source>
</evidence>
<evidence type="ECO:0000256" key="5">
    <source>
        <dbReference type="ARBA" id="ARBA00022723"/>
    </source>
</evidence>
<dbReference type="InterPro" id="IPR042089">
    <property type="entry name" value="Peptidase_M13_dom_2"/>
</dbReference>
<dbReference type="Pfam" id="PF05649">
    <property type="entry name" value="Peptidase_M13_N"/>
    <property type="match status" value="1"/>
</dbReference>
<feature type="domain" description="Peptidase M13 C-terminal" evidence="10">
    <location>
        <begin position="580"/>
        <end position="684"/>
    </location>
</feature>
<evidence type="ECO:0000256" key="4">
    <source>
        <dbReference type="ARBA" id="ARBA00022670"/>
    </source>
</evidence>
<dbReference type="Gene3D" id="3.40.390.10">
    <property type="entry name" value="Collagenase (Catalytic Domain)"/>
    <property type="match status" value="1"/>
</dbReference>
<evidence type="ECO:0000313" key="12">
    <source>
        <dbReference type="EMBL" id="KAJ3654447.1"/>
    </source>
</evidence>
<dbReference type="PANTHER" id="PTHR11733">
    <property type="entry name" value="ZINC METALLOPROTEASE FAMILY M13 NEPRILYSIN-RELATED"/>
    <property type="match status" value="1"/>
</dbReference>
<dbReference type="GO" id="GO:0005886">
    <property type="term" value="C:plasma membrane"/>
    <property type="evidence" value="ECO:0007669"/>
    <property type="project" value="UniProtKB-SubCell"/>
</dbReference>
<feature type="domain" description="Peptidase M13 N-terminal" evidence="11">
    <location>
        <begin position="91"/>
        <end position="449"/>
    </location>
</feature>
<keyword evidence="9" id="KW-1133">Transmembrane helix</keyword>
<evidence type="ECO:0000256" key="1">
    <source>
        <dbReference type="ARBA" id="ARBA00001947"/>
    </source>
</evidence>
<dbReference type="GO" id="GO:0016485">
    <property type="term" value="P:protein processing"/>
    <property type="evidence" value="ECO:0007669"/>
    <property type="project" value="TreeGrafter"/>
</dbReference>
<dbReference type="InterPro" id="IPR024079">
    <property type="entry name" value="MetalloPept_cat_dom_sf"/>
</dbReference>
<evidence type="ECO:0000256" key="2">
    <source>
        <dbReference type="ARBA" id="ARBA00004401"/>
    </source>
</evidence>
<dbReference type="InterPro" id="IPR000718">
    <property type="entry name" value="Peptidase_M13"/>
</dbReference>
<accession>A0AA38IHZ4</accession>
<dbReference type="Gene3D" id="1.10.1380.10">
    <property type="entry name" value="Neutral endopeptidase , domain2"/>
    <property type="match status" value="1"/>
</dbReference>
<dbReference type="PANTHER" id="PTHR11733:SF224">
    <property type="entry name" value="NEPRILYSIN-2"/>
    <property type="match status" value="1"/>
</dbReference>
<comment type="subcellular location">
    <subcellularLocation>
        <location evidence="2">Cell membrane</location>
        <topology evidence="2">Single-pass type II membrane protein</topology>
    </subcellularLocation>
</comment>
<feature type="transmembrane region" description="Helical" evidence="9">
    <location>
        <begin position="37"/>
        <end position="56"/>
    </location>
</feature>
<dbReference type="EMBL" id="JALNTZ010000004">
    <property type="protein sequence ID" value="KAJ3654447.1"/>
    <property type="molecule type" value="Genomic_DNA"/>
</dbReference>
<keyword evidence="8" id="KW-0482">Metalloprotease</keyword>
<proteinExistence type="inferred from homology"/>
<evidence type="ECO:0008006" key="14">
    <source>
        <dbReference type="Google" id="ProtNLM"/>
    </source>
</evidence>
<organism evidence="12 13">
    <name type="scientific">Zophobas morio</name>
    <dbReference type="NCBI Taxonomy" id="2755281"/>
    <lineage>
        <taxon>Eukaryota</taxon>
        <taxon>Metazoa</taxon>
        <taxon>Ecdysozoa</taxon>
        <taxon>Arthropoda</taxon>
        <taxon>Hexapoda</taxon>
        <taxon>Insecta</taxon>
        <taxon>Pterygota</taxon>
        <taxon>Neoptera</taxon>
        <taxon>Endopterygota</taxon>
        <taxon>Coleoptera</taxon>
        <taxon>Polyphaga</taxon>
        <taxon>Cucujiformia</taxon>
        <taxon>Tenebrionidae</taxon>
        <taxon>Zophobas</taxon>
    </lineage>
</organism>
<evidence type="ECO:0000259" key="11">
    <source>
        <dbReference type="Pfam" id="PF05649"/>
    </source>
</evidence>
<evidence type="ECO:0000256" key="6">
    <source>
        <dbReference type="ARBA" id="ARBA00022801"/>
    </source>
</evidence>
<dbReference type="InterPro" id="IPR008753">
    <property type="entry name" value="Peptidase_M13_N"/>
</dbReference>
<name>A0AA38IHZ4_9CUCU</name>
<keyword evidence="5" id="KW-0479">Metal-binding</keyword>
<dbReference type="AlphaFoldDB" id="A0AA38IHZ4"/>
<evidence type="ECO:0000313" key="13">
    <source>
        <dbReference type="Proteomes" id="UP001168821"/>
    </source>
</evidence>
<feature type="domain" description="Peptidase M13 C-terminal" evidence="10">
    <location>
        <begin position="500"/>
        <end position="578"/>
    </location>
</feature>
<comment type="caution">
    <text evidence="12">The sequence shown here is derived from an EMBL/GenBank/DDBJ whole genome shotgun (WGS) entry which is preliminary data.</text>
</comment>
<comment type="similarity">
    <text evidence="3">Belongs to the peptidase M13 family.</text>
</comment>
<keyword evidence="4" id="KW-0645">Protease</keyword>
<dbReference type="CDD" id="cd08662">
    <property type="entry name" value="M13"/>
    <property type="match status" value="1"/>
</dbReference>
<dbReference type="SUPFAM" id="SSF55486">
    <property type="entry name" value="Metalloproteases ('zincins'), catalytic domain"/>
    <property type="match status" value="1"/>
</dbReference>
<keyword evidence="9" id="KW-0812">Transmembrane</keyword>
<comment type="cofactor">
    <cofactor evidence="1">
        <name>Zn(2+)</name>
        <dbReference type="ChEBI" id="CHEBI:29105"/>
    </cofactor>
</comment>
<keyword evidence="7" id="KW-0862">Zinc</keyword>
<dbReference type="InterPro" id="IPR018497">
    <property type="entry name" value="Peptidase_M13_C"/>
</dbReference>
<protein>
    <recommendedName>
        <fullName evidence="14">Neprilysin</fullName>
    </recommendedName>
</protein>
<evidence type="ECO:0000256" key="7">
    <source>
        <dbReference type="ARBA" id="ARBA00022833"/>
    </source>
</evidence>
<dbReference type="GO" id="GO:0004222">
    <property type="term" value="F:metalloendopeptidase activity"/>
    <property type="evidence" value="ECO:0007669"/>
    <property type="project" value="InterPro"/>
</dbReference>
<sequence>MKCYLGYPDEFLEHKKWKNIIEIIFLWCERQTKIEKYLLVFIVVVIIYLMSHILMMSPTTREVLQQDVCLMEKYIRSAVDILGKIDEIVDPCHDFYKFACGKFLKNALIPIGEKSVSSFTDNSDKVRLQFYKLLEGPDHHNESYSLKLLKTVYKSCMNTKQIEKEGLTYVKKAFKDLGGWPVVEPYWNETKFEWTTLAFRLLEGEWTRSLFFITINDLGYKKSGPRVRINPPDMDYKTLQIGPHNYAVKALYKYMVEFAVFFGADKATATSNMEDVIEFQTEFARLLSPGGGSIASYRIEELQKFGPRFPWLKLINNFLFPMKMLVPDDSIYVYKSSFFRQLVHFLPEIKKRTLANYMFSTVLASLVQYLPEEFENKCISKASELHVARSSVHIQYLFDKRIKHKVTELTLNIKNSFLNALKTVDWMDESTKMYAAIKAKKMTFCIGYPEELLNDTYLHLDDNEYFWKVNVNMSKFFRMKLDEKVDDYFEEHASTGGLTAHYKGKENTIEMPAGVLRDKLFYPDRPQYLNYGTIGKIIGHEFIHGFDDIGRKDDEDGNALVWWEPEINRNFQKKIQHVKYIGESIADYGGINIAYRAYLKWLKRNKAKPSLPGLRYTPRQLFWISSATNWCVKKETDFSKQFNITFRDPFYFQFLAPFMNSDYFGKDFNCSVGSPMNPEEKCRV</sequence>
<gene>
    <name evidence="12" type="ORF">Zmor_013636</name>
</gene>
<dbReference type="GO" id="GO:0046872">
    <property type="term" value="F:metal ion binding"/>
    <property type="evidence" value="ECO:0007669"/>
    <property type="project" value="UniProtKB-KW"/>
</dbReference>
<evidence type="ECO:0000256" key="8">
    <source>
        <dbReference type="ARBA" id="ARBA00023049"/>
    </source>
</evidence>